<dbReference type="CDD" id="cd13128">
    <property type="entry name" value="MATE_Wzx_like"/>
    <property type="match status" value="1"/>
</dbReference>
<evidence type="ECO:0000256" key="1">
    <source>
        <dbReference type="ARBA" id="ARBA00004141"/>
    </source>
</evidence>
<dbReference type="InterPro" id="IPR052556">
    <property type="entry name" value="PolySynth_Transporter"/>
</dbReference>
<keyword evidence="4 5" id="KW-0472">Membrane</keyword>
<feature type="transmembrane region" description="Helical" evidence="5">
    <location>
        <begin position="41"/>
        <end position="59"/>
    </location>
</feature>
<dbReference type="AlphaFoldDB" id="A0A841L1V3"/>
<comment type="subcellular location">
    <subcellularLocation>
        <location evidence="1">Membrane</location>
        <topology evidence="1">Multi-pass membrane protein</topology>
    </subcellularLocation>
</comment>
<feature type="transmembrane region" description="Helical" evidence="5">
    <location>
        <begin position="234"/>
        <end position="254"/>
    </location>
</feature>
<dbReference type="GO" id="GO:0016020">
    <property type="term" value="C:membrane"/>
    <property type="evidence" value="ECO:0007669"/>
    <property type="project" value="UniProtKB-SubCell"/>
</dbReference>
<comment type="caution">
    <text evidence="6">The sequence shown here is derived from an EMBL/GenBank/DDBJ whole genome shotgun (WGS) entry which is preliminary data.</text>
</comment>
<keyword evidence="2 5" id="KW-0812">Transmembrane</keyword>
<feature type="transmembrane region" description="Helical" evidence="5">
    <location>
        <begin position="280"/>
        <end position="301"/>
    </location>
</feature>
<keyword evidence="3 5" id="KW-1133">Transmembrane helix</keyword>
<keyword evidence="7" id="KW-1185">Reference proteome</keyword>
<dbReference type="EMBL" id="JACIIV010000004">
    <property type="protein sequence ID" value="MBB6226564.1"/>
    <property type="molecule type" value="Genomic_DNA"/>
</dbReference>
<sequence length="448" mass="48133">MDDVRPGVRKRLGAGLSAAVARRPVLASIARNAGWQVSDRVLRMGVGVFVSVWIARTLGPADFGALGWMQALAGLFLAVTSLGMAEIMVRELVRAPEDAPELMGTALAMQLAGGSIGYGLLIITVMLLRPGDGDTLLLALVLGIGLVAQASDVVRYWHDARLESRYAIWVTNGVFAVVSLVRVALLLAGAPLLAFAIMISVEAVLTAAALLVLQSRRQGGLFQWKPRLARARRLLGESWPLLFASIAVLINMRIDQVMLGEMASNTAVGLYTAAVRLSEIWYFVPMVIVASAFPALVAVHGKDERAANWQWRRLYALMFWMALAAGMGASVLARLVVTLLYGADYAGAGAVLEVHIWSGLGVCLGAVWSKWMLLEGKLRLTLFVHVMSAVTNIGCNLWLIPDYGAMGAAMATLIASLLSAFMSFFLHRPSVVFGHLAAAIMPWRLGAV</sequence>
<dbReference type="PANTHER" id="PTHR43424:SF1">
    <property type="entry name" value="LOCUS PUTATIVE PROTEIN 1-RELATED"/>
    <property type="match status" value="1"/>
</dbReference>
<feature type="transmembrane region" description="Helical" evidence="5">
    <location>
        <begin position="65"/>
        <end position="85"/>
    </location>
</feature>
<evidence type="ECO:0000313" key="6">
    <source>
        <dbReference type="EMBL" id="MBB6226564.1"/>
    </source>
</evidence>
<protein>
    <submittedName>
        <fullName evidence="6">PST family polysaccharide transporter</fullName>
    </submittedName>
</protein>
<dbReference type="Proteomes" id="UP000538147">
    <property type="component" value="Unassembled WGS sequence"/>
</dbReference>
<feature type="transmembrane region" description="Helical" evidence="5">
    <location>
        <begin position="380"/>
        <end position="400"/>
    </location>
</feature>
<dbReference type="RefSeq" id="WP_184195490.1">
    <property type="nucleotide sequence ID" value="NZ_JACIIV010000004.1"/>
</dbReference>
<feature type="transmembrane region" description="Helical" evidence="5">
    <location>
        <begin position="106"/>
        <end position="129"/>
    </location>
</feature>
<feature type="transmembrane region" description="Helical" evidence="5">
    <location>
        <begin position="345"/>
        <end position="368"/>
    </location>
</feature>
<proteinExistence type="predicted"/>
<evidence type="ECO:0000256" key="5">
    <source>
        <dbReference type="SAM" id="Phobius"/>
    </source>
</evidence>
<evidence type="ECO:0000256" key="4">
    <source>
        <dbReference type="ARBA" id="ARBA00023136"/>
    </source>
</evidence>
<reference evidence="6 7" key="1">
    <citation type="submission" date="2020-08" db="EMBL/GenBank/DDBJ databases">
        <title>Genomic Encyclopedia of Type Strains, Phase IV (KMG-IV): sequencing the most valuable type-strain genomes for metagenomic binning, comparative biology and taxonomic classification.</title>
        <authorList>
            <person name="Goeker M."/>
        </authorList>
    </citation>
    <scope>NUCLEOTIDE SEQUENCE [LARGE SCALE GENOMIC DNA]</scope>
    <source>
        <strain evidence="6 7">DSM 102189</strain>
    </source>
</reference>
<feature type="transmembrane region" description="Helical" evidence="5">
    <location>
        <begin position="406"/>
        <end position="426"/>
    </location>
</feature>
<accession>A0A841L1V3</accession>
<evidence type="ECO:0000313" key="7">
    <source>
        <dbReference type="Proteomes" id="UP000538147"/>
    </source>
</evidence>
<organism evidence="6 7">
    <name type="scientific">Polymorphobacter multimanifer</name>
    <dbReference type="NCBI Taxonomy" id="1070431"/>
    <lineage>
        <taxon>Bacteria</taxon>
        <taxon>Pseudomonadati</taxon>
        <taxon>Pseudomonadota</taxon>
        <taxon>Alphaproteobacteria</taxon>
        <taxon>Sphingomonadales</taxon>
        <taxon>Sphingosinicellaceae</taxon>
        <taxon>Polymorphobacter</taxon>
    </lineage>
</organism>
<dbReference type="PANTHER" id="PTHR43424">
    <property type="entry name" value="LOCUS PUTATIVE PROTEIN 1-RELATED"/>
    <property type="match status" value="1"/>
</dbReference>
<name>A0A841L1V3_9SPHN</name>
<dbReference type="InterPro" id="IPR002797">
    <property type="entry name" value="Polysacc_synth"/>
</dbReference>
<evidence type="ECO:0000256" key="3">
    <source>
        <dbReference type="ARBA" id="ARBA00022989"/>
    </source>
</evidence>
<evidence type="ECO:0000256" key="2">
    <source>
        <dbReference type="ARBA" id="ARBA00022692"/>
    </source>
</evidence>
<feature type="transmembrane region" description="Helical" evidence="5">
    <location>
        <begin position="313"/>
        <end position="333"/>
    </location>
</feature>
<gene>
    <name evidence="6" type="ORF">FHS79_000721</name>
</gene>
<feature type="transmembrane region" description="Helical" evidence="5">
    <location>
        <begin position="135"/>
        <end position="154"/>
    </location>
</feature>
<feature type="transmembrane region" description="Helical" evidence="5">
    <location>
        <begin position="166"/>
        <end position="187"/>
    </location>
</feature>
<dbReference type="Pfam" id="PF01943">
    <property type="entry name" value="Polysacc_synt"/>
    <property type="match status" value="1"/>
</dbReference>
<feature type="transmembrane region" description="Helical" evidence="5">
    <location>
        <begin position="193"/>
        <end position="213"/>
    </location>
</feature>